<dbReference type="Proteomes" id="UP001279734">
    <property type="component" value="Unassembled WGS sequence"/>
</dbReference>
<feature type="compositionally biased region" description="Polar residues" evidence="1">
    <location>
        <begin position="78"/>
        <end position="89"/>
    </location>
</feature>
<comment type="caution">
    <text evidence="2">The sequence shown here is derived from an EMBL/GenBank/DDBJ whole genome shotgun (WGS) entry which is preliminary data.</text>
</comment>
<feature type="region of interest" description="Disordered" evidence="1">
    <location>
        <begin position="68"/>
        <end position="89"/>
    </location>
</feature>
<protein>
    <submittedName>
        <fullName evidence="2">Uncharacterized protein</fullName>
    </submittedName>
</protein>
<gene>
    <name evidence="2" type="ORF">Nepgr_023797</name>
</gene>
<proteinExistence type="predicted"/>
<sequence length="89" mass="9884">MLDVALKGKLLDRRGSTPPNAVERSIAEEEEKERNGKTNREYLKVASDGKLLDQIGTSPLNIVERSIADEQEKKKGTTWATSPNTTVMK</sequence>
<reference evidence="2" key="1">
    <citation type="submission" date="2023-05" db="EMBL/GenBank/DDBJ databases">
        <title>Nepenthes gracilis genome sequencing.</title>
        <authorList>
            <person name="Fukushima K."/>
        </authorList>
    </citation>
    <scope>NUCLEOTIDE SEQUENCE</scope>
    <source>
        <strain evidence="2">SING2019-196</strain>
    </source>
</reference>
<feature type="compositionally biased region" description="Basic and acidic residues" evidence="1">
    <location>
        <begin position="32"/>
        <end position="41"/>
    </location>
</feature>
<name>A0AAD3T3E8_NEPGR</name>
<dbReference type="AlphaFoldDB" id="A0AAD3T3E8"/>
<feature type="region of interest" description="Disordered" evidence="1">
    <location>
        <begin position="1"/>
        <end position="41"/>
    </location>
</feature>
<accession>A0AAD3T3E8</accession>
<keyword evidence="3" id="KW-1185">Reference proteome</keyword>
<evidence type="ECO:0000256" key="1">
    <source>
        <dbReference type="SAM" id="MobiDB-lite"/>
    </source>
</evidence>
<dbReference type="EMBL" id="BSYO01000024">
    <property type="protein sequence ID" value="GMH21954.1"/>
    <property type="molecule type" value="Genomic_DNA"/>
</dbReference>
<evidence type="ECO:0000313" key="2">
    <source>
        <dbReference type="EMBL" id="GMH21954.1"/>
    </source>
</evidence>
<organism evidence="2 3">
    <name type="scientific">Nepenthes gracilis</name>
    <name type="common">Slender pitcher plant</name>
    <dbReference type="NCBI Taxonomy" id="150966"/>
    <lineage>
        <taxon>Eukaryota</taxon>
        <taxon>Viridiplantae</taxon>
        <taxon>Streptophyta</taxon>
        <taxon>Embryophyta</taxon>
        <taxon>Tracheophyta</taxon>
        <taxon>Spermatophyta</taxon>
        <taxon>Magnoliopsida</taxon>
        <taxon>eudicotyledons</taxon>
        <taxon>Gunneridae</taxon>
        <taxon>Pentapetalae</taxon>
        <taxon>Caryophyllales</taxon>
        <taxon>Nepenthaceae</taxon>
        <taxon>Nepenthes</taxon>
    </lineage>
</organism>
<evidence type="ECO:0000313" key="3">
    <source>
        <dbReference type="Proteomes" id="UP001279734"/>
    </source>
</evidence>